<dbReference type="EMBL" id="CAKKNE010000002">
    <property type="protein sequence ID" value="CAH0367914.1"/>
    <property type="molecule type" value="Genomic_DNA"/>
</dbReference>
<feature type="chain" id="PRO_5035167970" evidence="1">
    <location>
        <begin position="16"/>
        <end position="402"/>
    </location>
</feature>
<keyword evidence="3" id="KW-1185">Reference proteome</keyword>
<gene>
    <name evidence="2" type="ORF">PECAL_2P09580</name>
</gene>
<dbReference type="Proteomes" id="UP000789595">
    <property type="component" value="Unassembled WGS sequence"/>
</dbReference>
<sequence>MTPLLCWLLTTSAAATLLDLKQEDTVCQTKTAASFQRHAHHLPTKWTARYSRAAAPDRPGRYLELWGRFGLLNNRLRCLANAVGFAARADASLVLSGPWELFADAAIDTDWLIESRIADVVIVDRDHAWPPSEYFANRTVRLSCADAFYCGGVCERGKGARDVKRRWPGVNWRDLRAGGQRIETRSSELYAAHKEPALCGYAALAPQSRIREAALQWRAPASFIIGHHQRLETTVSREPVAQMCHKAAALLKGAFYGKVCDGQARPADIADGGKILLASDKFLKDVHGAWAADQSVVLAAAPSELTASEATTYKGPSAMFNTRLGEALYAPGFRGGPRARRAALQTQVAPVLFDMLLLAARAERFWPTPGSTMSQTVCFWRAAWGLDGAAAISSCEDICVAP</sequence>
<reference evidence="2" key="1">
    <citation type="submission" date="2021-11" db="EMBL/GenBank/DDBJ databases">
        <authorList>
            <consortium name="Genoscope - CEA"/>
            <person name="William W."/>
        </authorList>
    </citation>
    <scope>NUCLEOTIDE SEQUENCE</scope>
</reference>
<name>A0A8J2WUL8_9STRA</name>
<organism evidence="2 3">
    <name type="scientific">Pelagomonas calceolata</name>
    <dbReference type="NCBI Taxonomy" id="35677"/>
    <lineage>
        <taxon>Eukaryota</taxon>
        <taxon>Sar</taxon>
        <taxon>Stramenopiles</taxon>
        <taxon>Ochrophyta</taxon>
        <taxon>Pelagophyceae</taxon>
        <taxon>Pelagomonadales</taxon>
        <taxon>Pelagomonadaceae</taxon>
        <taxon>Pelagomonas</taxon>
    </lineage>
</organism>
<evidence type="ECO:0000313" key="3">
    <source>
        <dbReference type="Proteomes" id="UP000789595"/>
    </source>
</evidence>
<feature type="signal peptide" evidence="1">
    <location>
        <begin position="1"/>
        <end position="15"/>
    </location>
</feature>
<dbReference type="OrthoDB" id="10637575at2759"/>
<keyword evidence="1" id="KW-0732">Signal</keyword>
<proteinExistence type="predicted"/>
<evidence type="ECO:0000256" key="1">
    <source>
        <dbReference type="SAM" id="SignalP"/>
    </source>
</evidence>
<dbReference type="AlphaFoldDB" id="A0A8J2WUL8"/>
<accession>A0A8J2WUL8</accession>
<evidence type="ECO:0000313" key="2">
    <source>
        <dbReference type="EMBL" id="CAH0367914.1"/>
    </source>
</evidence>
<comment type="caution">
    <text evidence="2">The sequence shown here is derived from an EMBL/GenBank/DDBJ whole genome shotgun (WGS) entry which is preliminary data.</text>
</comment>
<protein>
    <submittedName>
        <fullName evidence="2">Uncharacterized protein</fullName>
    </submittedName>
</protein>